<dbReference type="SMART" id="SM00060">
    <property type="entry name" value="FN3"/>
    <property type="match status" value="2"/>
</dbReference>
<reference evidence="4" key="1">
    <citation type="submission" date="2025-08" db="UniProtKB">
        <authorList>
            <consortium name="Ensembl"/>
        </authorList>
    </citation>
    <scope>IDENTIFICATION</scope>
</reference>
<sequence length="333" mass="36318">MDGRRGLIPSNFVERVSDDDLVTFLPPEFSDLSQSSHQERSFPSASMSSGEKSETSASSLPSRLEGDQEELGDHTAVPYPRKLTLIRQLAKSIVMGWDSPLLPAGCADIQSYNIYVDSELHHSVPGGSQTKAVIEDLDLKKKAYRISVQSVTVKGSSDKLRCTLCVGQDFCLAPTLLEIRSITAISAEIVWLPCNSNYTHAVYLNEEECDMIKAGVYWYTFRNLLPNTSYVARVEVQPPRTLWELSPERREQKTAVIHFTTPLAGAPDAPLDVQIEPGPSAGILVISWLPVTIDAGGSSNGVRVTGYAVYADGQKVMEVTSPTAGSVLVDLSQ</sequence>
<dbReference type="SUPFAM" id="SSF49265">
    <property type="entry name" value="Fibronectin type III"/>
    <property type="match status" value="2"/>
</dbReference>
<dbReference type="AlphaFoldDB" id="A0A8D0G8Q1"/>
<keyword evidence="1" id="KW-0677">Repeat</keyword>
<dbReference type="FunFam" id="2.60.40.10:FF:001380">
    <property type="entry name" value="Peripheral-type benzodiazepine receptor-associated protein 1"/>
    <property type="match status" value="1"/>
</dbReference>
<evidence type="ECO:0000313" key="5">
    <source>
        <dbReference type="Proteomes" id="UP000694392"/>
    </source>
</evidence>
<dbReference type="Gene3D" id="2.60.40.10">
    <property type="entry name" value="Immunoglobulins"/>
    <property type="match status" value="2"/>
</dbReference>
<protein>
    <recommendedName>
        <fullName evidence="3">Fibronectin type-III domain-containing protein</fullName>
    </recommendedName>
</protein>
<feature type="compositionally biased region" description="Low complexity" evidence="2">
    <location>
        <begin position="44"/>
        <end position="59"/>
    </location>
</feature>
<dbReference type="PANTHER" id="PTHR14234:SF20">
    <property type="entry name" value="PERIPHERAL-TYPE BENZODIAZEPINE RECEPTOR-ASSOCIATED PROTEIN 1"/>
    <property type="match status" value="1"/>
</dbReference>
<dbReference type="InterPro" id="IPR057884">
    <property type="entry name" value="FN3_RIM-BP1/2/3"/>
</dbReference>
<name>A0A8D0G8Q1_SPHPU</name>
<evidence type="ECO:0000313" key="4">
    <source>
        <dbReference type="Ensembl" id="ENSSPUP00000001890.1"/>
    </source>
</evidence>
<keyword evidence="5" id="KW-1185">Reference proteome</keyword>
<dbReference type="Ensembl" id="ENSSPUT00000001992.1">
    <property type="protein sequence ID" value="ENSSPUP00000001890.1"/>
    <property type="gene ID" value="ENSSPUG00000001471.1"/>
</dbReference>
<dbReference type="InterPro" id="IPR003961">
    <property type="entry name" value="FN3_dom"/>
</dbReference>
<evidence type="ECO:0000259" key="3">
    <source>
        <dbReference type="SMART" id="SM00060"/>
    </source>
</evidence>
<dbReference type="Proteomes" id="UP000694392">
    <property type="component" value="Unplaced"/>
</dbReference>
<dbReference type="Pfam" id="PF25523">
    <property type="entry name" value="Ig_RIMBP2"/>
    <property type="match status" value="1"/>
</dbReference>
<evidence type="ECO:0000256" key="1">
    <source>
        <dbReference type="ARBA" id="ARBA00022737"/>
    </source>
</evidence>
<dbReference type="InterPro" id="IPR013783">
    <property type="entry name" value="Ig-like_fold"/>
</dbReference>
<evidence type="ECO:0000256" key="2">
    <source>
        <dbReference type="SAM" id="MobiDB-lite"/>
    </source>
</evidence>
<dbReference type="InterPro" id="IPR036116">
    <property type="entry name" value="FN3_sf"/>
</dbReference>
<dbReference type="InterPro" id="IPR040325">
    <property type="entry name" value="RIMBP1/2/3"/>
</dbReference>
<accession>A0A8D0G8Q1</accession>
<dbReference type="PANTHER" id="PTHR14234">
    <property type="entry name" value="RIM BINDING PROTEIN-RELATED"/>
    <property type="match status" value="1"/>
</dbReference>
<feature type="region of interest" description="Disordered" evidence="2">
    <location>
        <begin position="27"/>
        <end position="73"/>
    </location>
</feature>
<feature type="domain" description="Fibronectin type-III" evidence="3">
    <location>
        <begin position="171"/>
        <end position="243"/>
    </location>
</feature>
<reference evidence="4" key="2">
    <citation type="submission" date="2025-09" db="UniProtKB">
        <authorList>
            <consortium name="Ensembl"/>
        </authorList>
    </citation>
    <scope>IDENTIFICATION</scope>
</reference>
<dbReference type="FunFam" id="2.60.40.10:FF:000643">
    <property type="entry name" value="RIMS-binding protein 2 isoform X1"/>
    <property type="match status" value="1"/>
</dbReference>
<dbReference type="GeneTree" id="ENSGT00950000183203"/>
<proteinExistence type="predicted"/>
<dbReference type="FunFam" id="2.60.40.10:FF:000072">
    <property type="entry name" value="RIMS-binding protein 2 isoform X1"/>
    <property type="match status" value="1"/>
</dbReference>
<feature type="domain" description="Fibronectin type-III" evidence="3">
    <location>
        <begin position="77"/>
        <end position="157"/>
    </location>
</feature>
<organism evidence="4 5">
    <name type="scientific">Sphenodon punctatus</name>
    <name type="common">Tuatara</name>
    <name type="synonym">Hatteria punctata</name>
    <dbReference type="NCBI Taxonomy" id="8508"/>
    <lineage>
        <taxon>Eukaryota</taxon>
        <taxon>Metazoa</taxon>
        <taxon>Chordata</taxon>
        <taxon>Craniata</taxon>
        <taxon>Vertebrata</taxon>
        <taxon>Euteleostomi</taxon>
        <taxon>Lepidosauria</taxon>
        <taxon>Sphenodontia</taxon>
        <taxon>Sphenodontidae</taxon>
        <taxon>Sphenodon</taxon>
    </lineage>
</organism>
<dbReference type="GO" id="GO:0030156">
    <property type="term" value="F:benzodiazepine receptor binding"/>
    <property type="evidence" value="ECO:0007669"/>
    <property type="project" value="TreeGrafter"/>
</dbReference>